<feature type="compositionally biased region" description="Polar residues" evidence="1">
    <location>
        <begin position="171"/>
        <end position="187"/>
    </location>
</feature>
<dbReference type="Proteomes" id="UP000738349">
    <property type="component" value="Unassembled WGS sequence"/>
</dbReference>
<reference evidence="2" key="1">
    <citation type="journal article" date="2021" name="Nat. Commun.">
        <title>Genetic determinants of endophytism in the Arabidopsis root mycobiome.</title>
        <authorList>
            <person name="Mesny F."/>
            <person name="Miyauchi S."/>
            <person name="Thiergart T."/>
            <person name="Pickel B."/>
            <person name="Atanasova L."/>
            <person name="Karlsson M."/>
            <person name="Huettel B."/>
            <person name="Barry K.W."/>
            <person name="Haridas S."/>
            <person name="Chen C."/>
            <person name="Bauer D."/>
            <person name="Andreopoulos W."/>
            <person name="Pangilinan J."/>
            <person name="LaButti K."/>
            <person name="Riley R."/>
            <person name="Lipzen A."/>
            <person name="Clum A."/>
            <person name="Drula E."/>
            <person name="Henrissat B."/>
            <person name="Kohler A."/>
            <person name="Grigoriev I.V."/>
            <person name="Martin F.M."/>
            <person name="Hacquard S."/>
        </authorList>
    </citation>
    <scope>NUCLEOTIDE SEQUENCE</scope>
    <source>
        <strain evidence="2">MPI-CAGE-AT-0147</strain>
    </source>
</reference>
<evidence type="ECO:0000313" key="3">
    <source>
        <dbReference type="Proteomes" id="UP000738349"/>
    </source>
</evidence>
<proteinExistence type="predicted"/>
<evidence type="ECO:0000313" key="2">
    <source>
        <dbReference type="EMBL" id="KAH7146418.1"/>
    </source>
</evidence>
<dbReference type="EMBL" id="JAGMUV010000008">
    <property type="protein sequence ID" value="KAH7146418.1"/>
    <property type="molecule type" value="Genomic_DNA"/>
</dbReference>
<name>A0A9P9J8N6_9HYPO</name>
<keyword evidence="3" id="KW-1185">Reference proteome</keyword>
<comment type="caution">
    <text evidence="2">The sequence shown here is derived from an EMBL/GenBank/DDBJ whole genome shotgun (WGS) entry which is preliminary data.</text>
</comment>
<evidence type="ECO:0000256" key="1">
    <source>
        <dbReference type="SAM" id="MobiDB-lite"/>
    </source>
</evidence>
<organism evidence="2 3">
    <name type="scientific">Dactylonectria macrodidyma</name>
    <dbReference type="NCBI Taxonomy" id="307937"/>
    <lineage>
        <taxon>Eukaryota</taxon>
        <taxon>Fungi</taxon>
        <taxon>Dikarya</taxon>
        <taxon>Ascomycota</taxon>
        <taxon>Pezizomycotina</taxon>
        <taxon>Sordariomycetes</taxon>
        <taxon>Hypocreomycetidae</taxon>
        <taxon>Hypocreales</taxon>
        <taxon>Nectriaceae</taxon>
        <taxon>Dactylonectria</taxon>
    </lineage>
</organism>
<sequence length="187" mass="20329">MMKRGRECIQALPQRMRRVPKSPTYLILPASVQLQSVITVVLMRQMAESSQSSQVSLAMTSQPSVYSAHTRPTRPVSGPQYYCVACIAGCLYPTTQMILLYTPSLDQPLPRAILLLPTLCKPPSIPSHLISPNTTVPTMYCNPSPVAGHTTTRTFTRGGALPPPYVGCSHAENNQQASTQSKAKSTT</sequence>
<dbReference type="AlphaFoldDB" id="A0A9P9J8N6"/>
<protein>
    <submittedName>
        <fullName evidence="2">Uncharacterized protein</fullName>
    </submittedName>
</protein>
<gene>
    <name evidence="2" type="ORF">EDB81DRAFT_492524</name>
</gene>
<accession>A0A9P9J8N6</accession>
<feature type="region of interest" description="Disordered" evidence="1">
    <location>
        <begin position="166"/>
        <end position="187"/>
    </location>
</feature>